<keyword evidence="11" id="KW-1185">Reference proteome</keyword>
<evidence type="ECO:0000256" key="2">
    <source>
        <dbReference type="ARBA" id="ARBA00022794"/>
    </source>
</evidence>
<dbReference type="PRINTS" id="PR00053">
    <property type="entry name" value="FORKHEAD"/>
</dbReference>
<evidence type="ECO:0000259" key="10">
    <source>
        <dbReference type="PROSITE" id="PS50039"/>
    </source>
</evidence>
<dbReference type="Gene3D" id="1.10.10.10">
    <property type="entry name" value="Winged helix-like DNA-binding domain superfamily/Winged helix DNA-binding domain"/>
    <property type="match status" value="1"/>
</dbReference>
<dbReference type="PROSITE" id="PS00657">
    <property type="entry name" value="FORK_HEAD_1"/>
    <property type="match status" value="1"/>
</dbReference>
<evidence type="ECO:0000313" key="11">
    <source>
        <dbReference type="Proteomes" id="UP000504630"/>
    </source>
</evidence>
<evidence type="ECO:0000256" key="7">
    <source>
        <dbReference type="ARBA" id="ARBA00034770"/>
    </source>
</evidence>
<evidence type="ECO:0000256" key="8">
    <source>
        <dbReference type="PROSITE-ProRule" id="PRU00089"/>
    </source>
</evidence>
<evidence type="ECO:0000256" key="9">
    <source>
        <dbReference type="SAM" id="MobiDB-lite"/>
    </source>
</evidence>
<dbReference type="AlphaFoldDB" id="A0A6J2Q5W3"/>
<dbReference type="PANTHER" id="PTHR45881:SF3">
    <property type="entry name" value="FORKHEAD BOX PROTEIN K2"/>
    <property type="match status" value="1"/>
</dbReference>
<feature type="compositionally biased region" description="Polar residues" evidence="9">
    <location>
        <begin position="465"/>
        <end position="475"/>
    </location>
</feature>
<feature type="region of interest" description="Disordered" evidence="9">
    <location>
        <begin position="216"/>
        <end position="276"/>
    </location>
</feature>
<reference evidence="12 13" key="1">
    <citation type="submission" date="2025-04" db="UniProtKB">
        <authorList>
            <consortium name="RefSeq"/>
        </authorList>
    </citation>
    <scope>IDENTIFICATION</scope>
</reference>
<evidence type="ECO:0000256" key="4">
    <source>
        <dbReference type="ARBA" id="ARBA00023125"/>
    </source>
</evidence>
<dbReference type="RefSeq" id="XP_029293823.1">
    <property type="nucleotide sequence ID" value="XM_029437963.1"/>
</dbReference>
<feature type="compositionally biased region" description="Polar residues" evidence="9">
    <location>
        <begin position="63"/>
        <end position="83"/>
    </location>
</feature>
<dbReference type="InterPro" id="IPR030456">
    <property type="entry name" value="TF_fork_head_CS_2"/>
</dbReference>
<name>A0A6J2Q5W3_COTGO</name>
<dbReference type="GeneID" id="115012372"/>
<dbReference type="Pfam" id="PF00250">
    <property type="entry name" value="Forkhead"/>
    <property type="match status" value="1"/>
</dbReference>
<feature type="compositionally biased region" description="Basic and acidic residues" evidence="9">
    <location>
        <begin position="105"/>
        <end position="121"/>
    </location>
</feature>
<evidence type="ECO:0000256" key="5">
    <source>
        <dbReference type="ARBA" id="ARBA00023163"/>
    </source>
</evidence>
<dbReference type="Proteomes" id="UP000504630">
    <property type="component" value="Chromosome 8"/>
</dbReference>
<dbReference type="InterPro" id="IPR036388">
    <property type="entry name" value="WH-like_DNA-bd_sf"/>
</dbReference>
<keyword evidence="3" id="KW-0805">Transcription regulation</keyword>
<keyword evidence="5" id="KW-0804">Transcription</keyword>
<evidence type="ECO:0000313" key="13">
    <source>
        <dbReference type="RefSeq" id="XP_029293823.1"/>
    </source>
</evidence>
<sequence>MCTFRFPSTNIKITFTALSSGKKVKREAPESPVKPVQPQISPLTINIPDNIAHLMSPLPSPTGTISAANSCPSSPRGAGSSSYRMGGRMVSSAELQLMNDNSQPDNDKDASGGDSPKDDSKPPYSYAQLIVQAITLAPDKQLTLNGIYNHITKNYPYYRTADKGWQNSIRHNLSLNRYFIKVARSQEEPGKGSFWRIDPSSEGKLIEQAFRKRRPRGVPCFRTPHGPLSSRSAPVSPNHSGVLSAHSSGVQTPDSLSREGSPVPLELETSSAPAPPVTTVVQPKLAVIQEARFAQNTPGTPVNNQPVLIAVQRQLPQTIKPVTYTMASPVSTSTSQPSIQTVHVLQQIPAGSLGVIAQPTTIIKGELQENGDHTGLKVKVETIPTITSIGGSSRIIQSSPSGTSLQTVTIVQQAPMGQHQLPIKAITQNGTHSITTAIHGPVSSAVASPLHLLAAHASASASLPTKRQNGDQLASEQPDAKRIKSEDEAASTQVADSDSSAANDPGLN</sequence>
<dbReference type="GO" id="GO:0005634">
    <property type="term" value="C:nucleus"/>
    <property type="evidence" value="ECO:0007669"/>
    <property type="project" value="UniProtKB-SubCell"/>
</dbReference>
<keyword evidence="2" id="KW-0970">Cilium biogenesis/degradation</keyword>
<feature type="DNA-binding region" description="Fork-head" evidence="8">
    <location>
        <begin position="121"/>
        <end position="216"/>
    </location>
</feature>
<evidence type="ECO:0000313" key="12">
    <source>
        <dbReference type="RefSeq" id="XP_029293822.1"/>
    </source>
</evidence>
<keyword evidence="6 8" id="KW-0539">Nucleus</keyword>
<dbReference type="GO" id="GO:0001947">
    <property type="term" value="P:heart looping"/>
    <property type="evidence" value="ECO:0007669"/>
    <property type="project" value="UniProtKB-ARBA"/>
</dbReference>
<dbReference type="PANTHER" id="PTHR45881">
    <property type="entry name" value="CHECKPOINT SUPPRESSOR 1-LIKE, ISOFORM A-RELATED"/>
    <property type="match status" value="1"/>
</dbReference>
<comment type="subcellular location">
    <subcellularLocation>
        <location evidence="1 8">Nucleus</location>
    </subcellularLocation>
</comment>
<evidence type="ECO:0000256" key="1">
    <source>
        <dbReference type="ARBA" id="ARBA00004123"/>
    </source>
</evidence>
<feature type="domain" description="Fork-head" evidence="10">
    <location>
        <begin position="121"/>
        <end position="216"/>
    </location>
</feature>
<dbReference type="GO" id="GO:0060271">
    <property type="term" value="P:cilium assembly"/>
    <property type="evidence" value="ECO:0007669"/>
    <property type="project" value="UniProtKB-ARBA"/>
</dbReference>
<dbReference type="RefSeq" id="XP_029293822.1">
    <property type="nucleotide sequence ID" value="XM_029437962.1"/>
</dbReference>
<feature type="region of interest" description="Disordered" evidence="9">
    <location>
        <begin position="63"/>
        <end position="85"/>
    </location>
</feature>
<protein>
    <submittedName>
        <fullName evidence="12 13">Forkhead box protein K2-like isoform X2</fullName>
    </submittedName>
</protein>
<dbReference type="InterPro" id="IPR018122">
    <property type="entry name" value="TF_fork_head_CS_1"/>
</dbReference>
<gene>
    <name evidence="12 13" type="primary">LOC115012372</name>
</gene>
<dbReference type="SUPFAM" id="SSF46785">
    <property type="entry name" value="Winged helix' DNA-binding domain"/>
    <property type="match status" value="1"/>
</dbReference>
<dbReference type="FunFam" id="1.10.10.10:FF:000030">
    <property type="entry name" value="Forkhead box protein K2"/>
    <property type="match status" value="1"/>
</dbReference>
<dbReference type="PROSITE" id="PS50039">
    <property type="entry name" value="FORK_HEAD_3"/>
    <property type="match status" value="1"/>
</dbReference>
<dbReference type="InterPro" id="IPR001766">
    <property type="entry name" value="Fork_head_dom"/>
</dbReference>
<dbReference type="GO" id="GO:0000978">
    <property type="term" value="F:RNA polymerase II cis-regulatory region sequence-specific DNA binding"/>
    <property type="evidence" value="ECO:0007669"/>
    <property type="project" value="TreeGrafter"/>
</dbReference>
<evidence type="ECO:0000256" key="6">
    <source>
        <dbReference type="ARBA" id="ARBA00023242"/>
    </source>
</evidence>
<feature type="region of interest" description="Disordered" evidence="9">
    <location>
        <begin position="99"/>
        <end position="123"/>
    </location>
</feature>
<evidence type="ECO:0000256" key="3">
    <source>
        <dbReference type="ARBA" id="ARBA00023015"/>
    </source>
</evidence>
<accession>A0A6J2Q5W3</accession>
<dbReference type="GO" id="GO:0003146">
    <property type="term" value="P:heart jogging"/>
    <property type="evidence" value="ECO:0007669"/>
    <property type="project" value="UniProtKB-ARBA"/>
</dbReference>
<feature type="compositionally biased region" description="Polar residues" evidence="9">
    <location>
        <begin position="229"/>
        <end position="255"/>
    </location>
</feature>
<dbReference type="SMART" id="SM00339">
    <property type="entry name" value="FH"/>
    <property type="match status" value="1"/>
</dbReference>
<dbReference type="InterPro" id="IPR047397">
    <property type="entry name" value="FH_FOXK2"/>
</dbReference>
<feature type="region of interest" description="Disordered" evidence="9">
    <location>
        <begin position="20"/>
        <end position="41"/>
    </location>
</feature>
<dbReference type="GO" id="GO:0000981">
    <property type="term" value="F:DNA-binding transcription factor activity, RNA polymerase II-specific"/>
    <property type="evidence" value="ECO:0007669"/>
    <property type="project" value="TreeGrafter"/>
</dbReference>
<dbReference type="CDD" id="cd20055">
    <property type="entry name" value="FH_FOXK2"/>
    <property type="match status" value="1"/>
</dbReference>
<comment type="similarity">
    <text evidence="7">Belongs to the FOXJ1 family.</text>
</comment>
<organism evidence="11 13">
    <name type="scientific">Cottoperca gobio</name>
    <name type="common">Frogmouth</name>
    <name type="synonym">Aphritis gobio</name>
    <dbReference type="NCBI Taxonomy" id="56716"/>
    <lineage>
        <taxon>Eukaryota</taxon>
        <taxon>Metazoa</taxon>
        <taxon>Chordata</taxon>
        <taxon>Craniata</taxon>
        <taxon>Vertebrata</taxon>
        <taxon>Euteleostomi</taxon>
        <taxon>Actinopterygii</taxon>
        <taxon>Neopterygii</taxon>
        <taxon>Teleostei</taxon>
        <taxon>Neoteleostei</taxon>
        <taxon>Acanthomorphata</taxon>
        <taxon>Eupercaria</taxon>
        <taxon>Perciformes</taxon>
        <taxon>Notothenioidei</taxon>
        <taxon>Bovichtidae</taxon>
        <taxon>Cottoperca</taxon>
    </lineage>
</organism>
<feature type="region of interest" description="Disordered" evidence="9">
    <location>
        <begin position="461"/>
        <end position="508"/>
    </location>
</feature>
<proteinExistence type="inferred from homology"/>
<feature type="compositionally biased region" description="Basic and acidic residues" evidence="9">
    <location>
        <begin position="478"/>
        <end position="487"/>
    </location>
</feature>
<dbReference type="PROSITE" id="PS00658">
    <property type="entry name" value="FORK_HEAD_2"/>
    <property type="match status" value="1"/>
</dbReference>
<dbReference type="InterPro" id="IPR036390">
    <property type="entry name" value="WH_DNA-bd_sf"/>
</dbReference>
<feature type="compositionally biased region" description="Polar residues" evidence="9">
    <location>
        <begin position="490"/>
        <end position="502"/>
    </location>
</feature>
<keyword evidence="4 8" id="KW-0238">DNA-binding</keyword>
<dbReference type="CTD" id="798356"/>